<reference evidence="2 3" key="1">
    <citation type="submission" date="2024-10" db="EMBL/GenBank/DDBJ databases">
        <title>Updated reference genomes for cyclostephanoid diatoms.</title>
        <authorList>
            <person name="Roberts W.R."/>
            <person name="Alverson A.J."/>
        </authorList>
    </citation>
    <scope>NUCLEOTIDE SEQUENCE [LARGE SCALE GENOMIC DNA]</scope>
    <source>
        <strain evidence="2 3">AJA232-27</strain>
    </source>
</reference>
<organism evidence="2 3">
    <name type="scientific">Discostella pseudostelligera</name>
    <dbReference type="NCBI Taxonomy" id="259834"/>
    <lineage>
        <taxon>Eukaryota</taxon>
        <taxon>Sar</taxon>
        <taxon>Stramenopiles</taxon>
        <taxon>Ochrophyta</taxon>
        <taxon>Bacillariophyta</taxon>
        <taxon>Coscinodiscophyceae</taxon>
        <taxon>Thalassiosirophycidae</taxon>
        <taxon>Stephanodiscales</taxon>
        <taxon>Stephanodiscaceae</taxon>
        <taxon>Discostella</taxon>
    </lineage>
</organism>
<gene>
    <name evidence="2" type="ORF">ACHAWU_001926</name>
</gene>
<feature type="region of interest" description="Disordered" evidence="1">
    <location>
        <begin position="19"/>
        <end position="42"/>
    </location>
</feature>
<evidence type="ECO:0000256" key="1">
    <source>
        <dbReference type="SAM" id="MobiDB-lite"/>
    </source>
</evidence>
<dbReference type="PANTHER" id="PTHR35128:SF1">
    <property type="entry name" value="SECRETION-REGULATING GUANINE NUCLEOTIDE EXCHANGE FACTOR"/>
    <property type="match status" value="1"/>
</dbReference>
<evidence type="ECO:0000313" key="2">
    <source>
        <dbReference type="EMBL" id="KAL3763353.1"/>
    </source>
</evidence>
<sequence length="580" mass="63911">MQGGADLYHQPGVAHLLRNDDGGAINTNTNTGSGGVADADTQSSSNFYAAEKIGKRWQQQQHLDHQPAAVNNSLVNRKSKALGSISSSSSSNSSSSGPGTKTSTDNLSSRNNNSDHGHSNDNNNNNKDIVCYCLPCLAFGRGEHGRSNVRLLSYLLVPIFLLSFFLMDDVYRVLQRNAQLRSALRSGDVSSAIIDTQIMATEVLRRKVVHEFPGIHREMLWIPLERTMTLIDPNNANSGSGSSAGEDTMMEVKAKLACPRGILFLFHGCGRYAASFFYSPQGRKMISMAIRSGVAVVTIKKNNEKACWDWENDGETVLKLGKKFLLSRVLDACADSDGIVENYPPIWGFGASSGGAFVSMLASTMAKDPSAYAPFLFTAINVQIMSPPEGVDWDIPTIFTVMLGDEITKSRVQTRVQTKLQSGIGGPFKMIHTSGQKGIHPDHFFRLYPEDKQMTGEVSHGIYQELVSLGLIDPNSNDMLTGDPRQMSEQVTALSTNYGMEARKAMMAENNNQEEVLPFGVSHQIMRPLQPDEQLDADNLWLTEELNVAWDMHEITAEGFDLVLDFFFEYGLEMSQQHEM</sequence>
<keyword evidence="3" id="KW-1185">Reference proteome</keyword>
<dbReference type="EMBL" id="JALLBG020000123">
    <property type="protein sequence ID" value="KAL3763353.1"/>
    <property type="molecule type" value="Genomic_DNA"/>
</dbReference>
<protein>
    <submittedName>
        <fullName evidence="2">Uncharacterized protein</fullName>
    </submittedName>
</protein>
<feature type="compositionally biased region" description="Low complexity" evidence="1">
    <location>
        <begin position="81"/>
        <end position="104"/>
    </location>
</feature>
<dbReference type="PANTHER" id="PTHR35128">
    <property type="entry name" value="SECRETION-REGULATING GUANINE NUCLEOTIDE EXCHANGE FACTOR"/>
    <property type="match status" value="1"/>
</dbReference>
<dbReference type="AlphaFoldDB" id="A0ABD3MHF7"/>
<dbReference type="Proteomes" id="UP001530293">
    <property type="component" value="Unassembled WGS sequence"/>
</dbReference>
<evidence type="ECO:0000313" key="3">
    <source>
        <dbReference type="Proteomes" id="UP001530293"/>
    </source>
</evidence>
<name>A0ABD3MHF7_9STRA</name>
<comment type="caution">
    <text evidence="2">The sequence shown here is derived from an EMBL/GenBank/DDBJ whole genome shotgun (WGS) entry which is preliminary data.</text>
</comment>
<accession>A0ABD3MHF7</accession>
<proteinExistence type="predicted"/>
<feature type="region of interest" description="Disordered" evidence="1">
    <location>
        <begin position="81"/>
        <end position="122"/>
    </location>
</feature>